<keyword evidence="8" id="KW-1185">Reference proteome</keyword>
<dbReference type="InterPro" id="IPR000515">
    <property type="entry name" value="MetI-like"/>
</dbReference>
<evidence type="ECO:0000256" key="4">
    <source>
        <dbReference type="ARBA" id="ARBA00023136"/>
    </source>
</evidence>
<gene>
    <name evidence="7" type="ORF">U14_00728</name>
</gene>
<feature type="transmembrane region" description="Helical" evidence="5">
    <location>
        <begin position="108"/>
        <end position="128"/>
    </location>
</feature>
<feature type="transmembrane region" description="Helical" evidence="5">
    <location>
        <begin position="204"/>
        <end position="224"/>
    </location>
</feature>
<dbReference type="EMBL" id="DF820455">
    <property type="protein sequence ID" value="GAK49506.1"/>
    <property type="molecule type" value="Genomic_DNA"/>
</dbReference>
<organism evidence="7">
    <name type="scientific">Candidatus Moduliflexus flocculans</name>
    <dbReference type="NCBI Taxonomy" id="1499966"/>
    <lineage>
        <taxon>Bacteria</taxon>
        <taxon>Candidatus Moduliflexota</taxon>
        <taxon>Candidatus Moduliflexia</taxon>
        <taxon>Candidatus Moduliflexales</taxon>
        <taxon>Candidatus Moduliflexaceae</taxon>
    </lineage>
</organism>
<protein>
    <submittedName>
        <fullName evidence="7">ABC-type sugar transport system, permease component</fullName>
    </submittedName>
</protein>
<evidence type="ECO:0000313" key="8">
    <source>
        <dbReference type="Proteomes" id="UP000030700"/>
    </source>
</evidence>
<dbReference type="InterPro" id="IPR035906">
    <property type="entry name" value="MetI-like_sf"/>
</dbReference>
<dbReference type="Pfam" id="PF00528">
    <property type="entry name" value="BPD_transp_1"/>
    <property type="match status" value="1"/>
</dbReference>
<dbReference type="GO" id="GO:0005886">
    <property type="term" value="C:plasma membrane"/>
    <property type="evidence" value="ECO:0007669"/>
    <property type="project" value="UniProtKB-SubCell"/>
</dbReference>
<comment type="similarity">
    <text evidence="5">Belongs to the binding-protein-dependent transport system permease family.</text>
</comment>
<proteinExistence type="inferred from homology"/>
<dbReference type="AlphaFoldDB" id="A0A0S6VQW0"/>
<keyword evidence="2 5" id="KW-0812">Transmembrane</keyword>
<sequence>MIRAGFVERHLKIIFPLPAVLFIVVMMVFPVIYTIMLSFSNWNLTTGGAFAWAGLRSYVRIFKEPRFLDASKRTFMFTGAAVVIETVLGTALALILNRAFRGKGLVKLLLLLPLVATPVAVGIVWNLFYDPNIGLANFVLTRFGFQKLEWVYAANTVLPSLVLVDIWQWTPMITLLALAGLASLSTEPYESAQVDGASKTQTLFYITLPMLMPTILTAMILRSIDALKTFDIIYAMSGGGPGYASETLNIMAFKYSFEYFKMGQASVILVALFLIVLGFSAGILKLRTWAEQ</sequence>
<dbReference type="CDD" id="cd06261">
    <property type="entry name" value="TM_PBP2"/>
    <property type="match status" value="1"/>
</dbReference>
<dbReference type="PROSITE" id="PS50928">
    <property type="entry name" value="ABC_TM1"/>
    <property type="match status" value="1"/>
</dbReference>
<keyword evidence="3 5" id="KW-1133">Transmembrane helix</keyword>
<dbReference type="Gene3D" id="1.20.58.370">
    <property type="entry name" value="MalF N-terminal region-like"/>
    <property type="match status" value="1"/>
</dbReference>
<evidence type="ECO:0000256" key="3">
    <source>
        <dbReference type="ARBA" id="ARBA00022989"/>
    </source>
</evidence>
<evidence type="ECO:0000256" key="5">
    <source>
        <dbReference type="RuleBase" id="RU363032"/>
    </source>
</evidence>
<comment type="subcellular location">
    <subcellularLocation>
        <location evidence="5">Cell membrane</location>
        <topology evidence="5">Multi-pass membrane protein</topology>
    </subcellularLocation>
    <subcellularLocation>
        <location evidence="1">Membrane</location>
        <topology evidence="1">Multi-pass membrane protein</topology>
    </subcellularLocation>
</comment>
<dbReference type="STRING" id="1499966.U14_00728"/>
<feature type="transmembrane region" description="Helical" evidence="5">
    <location>
        <begin position="265"/>
        <end position="284"/>
    </location>
</feature>
<dbReference type="InterPro" id="IPR052730">
    <property type="entry name" value="Sugar_ABC_transporter"/>
</dbReference>
<dbReference type="InterPro" id="IPR035277">
    <property type="entry name" value="MalF_N"/>
</dbReference>
<evidence type="ECO:0000259" key="6">
    <source>
        <dbReference type="PROSITE" id="PS50928"/>
    </source>
</evidence>
<keyword evidence="7" id="KW-0762">Sugar transport</keyword>
<dbReference type="Proteomes" id="UP000030700">
    <property type="component" value="Unassembled WGS sequence"/>
</dbReference>
<dbReference type="PANTHER" id="PTHR43759:SF1">
    <property type="entry name" value="GLUCOSE IMPORT SYSTEM PERMEASE PROTEIN GLCT"/>
    <property type="match status" value="1"/>
</dbReference>
<dbReference type="PANTHER" id="PTHR43759">
    <property type="entry name" value="TREHALOSE TRANSPORT SYSTEM PERMEASE PROTEIN SUGA"/>
    <property type="match status" value="1"/>
</dbReference>
<evidence type="ECO:0000256" key="2">
    <source>
        <dbReference type="ARBA" id="ARBA00022692"/>
    </source>
</evidence>
<evidence type="ECO:0000313" key="7">
    <source>
        <dbReference type="EMBL" id="GAK49506.1"/>
    </source>
</evidence>
<keyword evidence="4 5" id="KW-0472">Membrane</keyword>
<dbReference type="SUPFAM" id="SSF160964">
    <property type="entry name" value="MalF N-terminal region-like"/>
    <property type="match status" value="1"/>
</dbReference>
<dbReference type="SUPFAM" id="SSF161098">
    <property type="entry name" value="MetI-like"/>
    <property type="match status" value="1"/>
</dbReference>
<keyword evidence="5" id="KW-0813">Transport</keyword>
<feature type="transmembrane region" description="Helical" evidence="5">
    <location>
        <begin position="166"/>
        <end position="184"/>
    </location>
</feature>
<feature type="transmembrane region" description="Helical" evidence="5">
    <location>
        <begin position="12"/>
        <end position="36"/>
    </location>
</feature>
<dbReference type="GO" id="GO:0055085">
    <property type="term" value="P:transmembrane transport"/>
    <property type="evidence" value="ECO:0007669"/>
    <property type="project" value="InterPro"/>
</dbReference>
<dbReference type="HOGENOM" id="CLU_016047_0_3_0"/>
<accession>A0A0S6VQW0</accession>
<feature type="domain" description="ABC transmembrane type-1" evidence="6">
    <location>
        <begin position="71"/>
        <end position="281"/>
    </location>
</feature>
<feature type="transmembrane region" description="Helical" evidence="5">
    <location>
        <begin position="75"/>
        <end position="96"/>
    </location>
</feature>
<reference evidence="7" key="1">
    <citation type="journal article" date="2015" name="PeerJ">
        <title>First genomic representation of candidate bacterial phylum KSB3 points to enhanced environmental sensing as a trigger of wastewater bulking.</title>
        <authorList>
            <person name="Sekiguchi Y."/>
            <person name="Ohashi A."/>
            <person name="Parks D.H."/>
            <person name="Yamauchi T."/>
            <person name="Tyson G.W."/>
            <person name="Hugenholtz P."/>
        </authorList>
    </citation>
    <scope>NUCLEOTIDE SEQUENCE [LARGE SCALE GENOMIC DNA]</scope>
</reference>
<evidence type="ECO:0000256" key="1">
    <source>
        <dbReference type="ARBA" id="ARBA00004141"/>
    </source>
</evidence>
<name>A0A0S6VQW0_9BACT</name>
<dbReference type="Gene3D" id="1.10.3720.10">
    <property type="entry name" value="MetI-like"/>
    <property type="match status" value="1"/>
</dbReference>